<dbReference type="RefSeq" id="WP_191754619.1">
    <property type="nucleotide sequence ID" value="NZ_JACSQM010000007.1"/>
</dbReference>
<proteinExistence type="predicted"/>
<protein>
    <recommendedName>
        <fullName evidence="3">Helix-turn-helix domain-containing protein</fullName>
    </recommendedName>
</protein>
<dbReference type="EMBL" id="JACSQM010000007">
    <property type="protein sequence ID" value="MBD7965379.1"/>
    <property type="molecule type" value="Genomic_DNA"/>
</dbReference>
<sequence>MEWTFENYREYQSFNTLADLNEAVRQHLYLNASSLTKTAVTILKTLSRYSCVVLGVSWLKVATLAKAIDKSEKTVRRALKLLDDLNVINRIPTLRKQGGRGYDICVIKSIDQSEMSRRVESETPSESKDDKGFELEETLISKTKVIRKHDLNHTYVSESVPQPFIKVVRCFWDNAKTIEDYWRMTLIANQKAYDTSALLNVAITAFKQTIGKLKSGAIRKKPIGYFYGVVNAKLDEMYYDELYDMEFGIDATTRETNDYLARLTRKNVG</sequence>
<name>A0ABR8SPF9_9BACL</name>
<reference evidence="1 2" key="1">
    <citation type="submission" date="2020-08" db="EMBL/GenBank/DDBJ databases">
        <title>A Genomic Blueprint of the Chicken Gut Microbiome.</title>
        <authorList>
            <person name="Gilroy R."/>
            <person name="Ravi A."/>
            <person name="Getino M."/>
            <person name="Pursley I."/>
            <person name="Horton D.L."/>
            <person name="Alikhan N.-F."/>
            <person name="Baker D."/>
            <person name="Gharbi K."/>
            <person name="Hall N."/>
            <person name="Watson M."/>
            <person name="Adriaenssens E.M."/>
            <person name="Foster-Nyarko E."/>
            <person name="Jarju S."/>
            <person name="Secka A."/>
            <person name="Antonio M."/>
            <person name="Oren A."/>
            <person name="Chaudhuri R."/>
            <person name="La Ragione R.M."/>
            <person name="Hildebrand F."/>
            <person name="Pallen M.J."/>
        </authorList>
    </citation>
    <scope>NUCLEOTIDE SEQUENCE [LARGE SCALE GENOMIC DNA]</scope>
    <source>
        <strain evidence="1 2">Sa2CUA10</strain>
    </source>
</reference>
<evidence type="ECO:0000313" key="1">
    <source>
        <dbReference type="EMBL" id="MBD7965379.1"/>
    </source>
</evidence>
<organism evidence="1 2">
    <name type="scientific">Fictibacillus norfolkensis</name>
    <dbReference type="NCBI Taxonomy" id="2762233"/>
    <lineage>
        <taxon>Bacteria</taxon>
        <taxon>Bacillati</taxon>
        <taxon>Bacillota</taxon>
        <taxon>Bacilli</taxon>
        <taxon>Bacillales</taxon>
        <taxon>Fictibacillaceae</taxon>
        <taxon>Fictibacillus</taxon>
    </lineage>
</organism>
<dbReference type="Proteomes" id="UP000603641">
    <property type="component" value="Unassembled WGS sequence"/>
</dbReference>
<accession>A0ABR8SPF9</accession>
<evidence type="ECO:0000313" key="2">
    <source>
        <dbReference type="Proteomes" id="UP000603641"/>
    </source>
</evidence>
<evidence type="ECO:0008006" key="3">
    <source>
        <dbReference type="Google" id="ProtNLM"/>
    </source>
</evidence>
<keyword evidence="2" id="KW-1185">Reference proteome</keyword>
<comment type="caution">
    <text evidence="1">The sequence shown here is derived from an EMBL/GenBank/DDBJ whole genome shotgun (WGS) entry which is preliminary data.</text>
</comment>
<gene>
    <name evidence="1" type="ORF">H9648_15065</name>
</gene>